<dbReference type="EMBL" id="CQQC01000694">
    <property type="protein sequence ID" value="CNV34506.1"/>
    <property type="molecule type" value="Genomic_DNA"/>
</dbReference>
<evidence type="ECO:0000313" key="3">
    <source>
        <dbReference type="Proteomes" id="UP000039217"/>
    </source>
</evidence>
<dbReference type="AlphaFoldDB" id="A0A655EVW5"/>
<proteinExistence type="predicted"/>
<evidence type="ECO:0000256" key="1">
    <source>
        <dbReference type="SAM" id="MobiDB-lite"/>
    </source>
</evidence>
<feature type="compositionally biased region" description="Polar residues" evidence="1">
    <location>
        <begin position="9"/>
        <end position="18"/>
    </location>
</feature>
<sequence length="51" mass="5400">MKVDVNTVAHPSQNNAHNATRPAGCRTSQMTAGIVRHCQYSNNSATLASST</sequence>
<reference evidence="2 3" key="1">
    <citation type="submission" date="2015-03" db="EMBL/GenBank/DDBJ databases">
        <authorList>
            <consortium name="Pathogen Informatics"/>
        </authorList>
    </citation>
    <scope>NUCLEOTIDE SEQUENCE [LARGE SCALE GENOMIC DNA]</scope>
    <source>
        <strain evidence="2 3">D00501624</strain>
    </source>
</reference>
<feature type="region of interest" description="Disordered" evidence="1">
    <location>
        <begin position="1"/>
        <end position="24"/>
    </location>
</feature>
<gene>
    <name evidence="2" type="ORF">ERS007661_02121</name>
</gene>
<dbReference type="Proteomes" id="UP000039217">
    <property type="component" value="Unassembled WGS sequence"/>
</dbReference>
<name>A0A655EVW5_MYCTX</name>
<protein>
    <submittedName>
        <fullName evidence="2">Uncharacterized protein</fullName>
    </submittedName>
</protein>
<accession>A0A655EVW5</accession>
<evidence type="ECO:0000313" key="2">
    <source>
        <dbReference type="EMBL" id="CNV34506.1"/>
    </source>
</evidence>
<organism evidence="2 3">
    <name type="scientific">Mycobacterium tuberculosis</name>
    <dbReference type="NCBI Taxonomy" id="1773"/>
    <lineage>
        <taxon>Bacteria</taxon>
        <taxon>Bacillati</taxon>
        <taxon>Actinomycetota</taxon>
        <taxon>Actinomycetes</taxon>
        <taxon>Mycobacteriales</taxon>
        <taxon>Mycobacteriaceae</taxon>
        <taxon>Mycobacterium</taxon>
        <taxon>Mycobacterium tuberculosis complex</taxon>
    </lineage>
</organism>